<comment type="caution">
    <text evidence="1">The sequence shown here is derived from an EMBL/GenBank/DDBJ whole genome shotgun (WGS) entry which is preliminary data.</text>
</comment>
<dbReference type="EMBL" id="JAPESX010000297">
    <property type="protein sequence ID" value="KAJ8122061.1"/>
    <property type="molecule type" value="Genomic_DNA"/>
</dbReference>
<protein>
    <submittedName>
        <fullName evidence="1">Uncharacterized protein</fullName>
    </submittedName>
</protein>
<proteinExistence type="predicted"/>
<reference evidence="1" key="1">
    <citation type="submission" date="2022-11" db="EMBL/GenBank/DDBJ databases">
        <title>Genome Sequence of Nemania bipapillata.</title>
        <authorList>
            <person name="Buettner E."/>
        </authorList>
    </citation>
    <scope>NUCLEOTIDE SEQUENCE</scope>
    <source>
        <strain evidence="1">CP14</strain>
    </source>
</reference>
<keyword evidence="2" id="KW-1185">Reference proteome</keyword>
<name>A0ACC2J3K8_9PEZI</name>
<evidence type="ECO:0000313" key="1">
    <source>
        <dbReference type="EMBL" id="KAJ8122061.1"/>
    </source>
</evidence>
<organism evidence="1 2">
    <name type="scientific">Nemania bipapillata</name>
    <dbReference type="NCBI Taxonomy" id="110536"/>
    <lineage>
        <taxon>Eukaryota</taxon>
        <taxon>Fungi</taxon>
        <taxon>Dikarya</taxon>
        <taxon>Ascomycota</taxon>
        <taxon>Pezizomycotina</taxon>
        <taxon>Sordariomycetes</taxon>
        <taxon>Xylariomycetidae</taxon>
        <taxon>Xylariales</taxon>
        <taxon>Xylariaceae</taxon>
        <taxon>Nemania</taxon>
    </lineage>
</organism>
<accession>A0ACC2J3K8</accession>
<sequence>MTIPIDAHKAKRQVLDPVFSKRRINMMENQMYEEIDRVFLKINEYHTHNEEVPVHELFYCYTADIVSELLFGKSLNMILAPDFLEKVKDMQFFTGGVWMALHFTMLRKLITDGPRWLAQFLSKTYIKMIRYFEGLAKEALSQYDHGNANLKGAHEETIFDRMVTNNRRRREADPTVKPLDFKDLADESAMILNGGTEPPANQMAYATYHFLKYTKAAIAKGGNFAVLYSIHQGELAPRNADSGAFTS</sequence>
<gene>
    <name evidence="1" type="ORF">ONZ43_g1648</name>
</gene>
<dbReference type="Proteomes" id="UP001153334">
    <property type="component" value="Unassembled WGS sequence"/>
</dbReference>
<evidence type="ECO:0000313" key="2">
    <source>
        <dbReference type="Proteomes" id="UP001153334"/>
    </source>
</evidence>